<dbReference type="Pfam" id="PF01293">
    <property type="entry name" value="PEPCK_ATP"/>
    <property type="match status" value="1"/>
</dbReference>
<dbReference type="Proteomes" id="UP000773850">
    <property type="component" value="Unassembled WGS sequence"/>
</dbReference>
<dbReference type="SUPFAM" id="SSF68923">
    <property type="entry name" value="PEP carboxykinase N-terminal domain"/>
    <property type="match status" value="1"/>
</dbReference>
<dbReference type="PANTHER" id="PTHR30031">
    <property type="entry name" value="PHOSPHOENOLPYRUVATE CARBOXYKINASE ATP"/>
    <property type="match status" value="1"/>
</dbReference>
<dbReference type="PANTHER" id="PTHR30031:SF0">
    <property type="entry name" value="PHOSPHOENOLPYRUVATE CARBOXYKINASE (ATP)"/>
    <property type="match status" value="1"/>
</dbReference>
<keyword evidence="2" id="KW-0456">Lyase</keyword>
<reference evidence="3 4" key="1">
    <citation type="submission" date="2016-03" db="EMBL/GenBank/DDBJ databases">
        <title>Spore heat resistance.</title>
        <authorList>
            <person name="Boekhorst J."/>
            <person name="Berendsen E.M."/>
            <person name="Wells-Bennik M.H."/>
            <person name="Kuipers O.P."/>
        </authorList>
    </citation>
    <scope>NUCLEOTIDE SEQUENCE [LARGE SCALE GENOMIC DNA]</scope>
    <source>
        <strain evidence="3 4">GS8</strain>
    </source>
</reference>
<keyword evidence="2" id="KW-0210">Decarboxylase</keyword>
<dbReference type="Gene3D" id="3.40.449.10">
    <property type="entry name" value="Phosphoenolpyruvate Carboxykinase, domain 1"/>
    <property type="match status" value="1"/>
</dbReference>
<evidence type="ECO:0000313" key="3">
    <source>
        <dbReference type="EMBL" id="KAF6510556.1"/>
    </source>
</evidence>
<dbReference type="InterPro" id="IPR001272">
    <property type="entry name" value="PEP_carboxykinase_ATP"/>
</dbReference>
<evidence type="ECO:0000256" key="1">
    <source>
        <dbReference type="ARBA" id="ARBA00022432"/>
    </source>
</evidence>
<sequence>MGIANMTNKLDLLLQKPYVHHQLSVAELVEKVLQRNEGRLTHTGAVAVTTGKYTGRSPKDKYIVEEPSTKQTIDWGTVNQPMSPETFEKLYDKVLDYLMKQL</sequence>
<keyword evidence="1" id="KW-0312">Gluconeogenesis</keyword>
<dbReference type="EMBL" id="LUCS01000028">
    <property type="protein sequence ID" value="KAF6510556.1"/>
    <property type="molecule type" value="Genomic_DNA"/>
</dbReference>
<evidence type="ECO:0000256" key="2">
    <source>
        <dbReference type="ARBA" id="ARBA00022793"/>
    </source>
</evidence>
<dbReference type="InterPro" id="IPR008210">
    <property type="entry name" value="PEP_carboxykinase_N"/>
</dbReference>
<organism evidence="3 4">
    <name type="scientific">Geobacillus stearothermophilus</name>
    <name type="common">Bacillus stearothermophilus</name>
    <dbReference type="NCBI Taxonomy" id="1422"/>
    <lineage>
        <taxon>Bacteria</taxon>
        <taxon>Bacillati</taxon>
        <taxon>Bacillota</taxon>
        <taxon>Bacilli</taxon>
        <taxon>Bacillales</taxon>
        <taxon>Anoxybacillaceae</taxon>
        <taxon>Geobacillus</taxon>
    </lineage>
</organism>
<name>A0ABQ7HEE0_GEOSE</name>
<keyword evidence="4" id="KW-1185">Reference proteome</keyword>
<proteinExistence type="predicted"/>
<evidence type="ECO:0000313" key="4">
    <source>
        <dbReference type="Proteomes" id="UP000773850"/>
    </source>
</evidence>
<comment type="caution">
    <text evidence="3">The sequence shown here is derived from an EMBL/GenBank/DDBJ whole genome shotgun (WGS) entry which is preliminary data.</text>
</comment>
<protein>
    <submittedName>
        <fullName evidence="3">Phosphoenolpyruvate carboxykinase (ATP)</fullName>
    </submittedName>
</protein>
<gene>
    <name evidence="3" type="ORF">GS8_2713</name>
</gene>
<accession>A0ABQ7HEE0</accession>